<dbReference type="InterPro" id="IPR002156">
    <property type="entry name" value="RNaseH_domain"/>
</dbReference>
<feature type="domain" description="Reverse transcriptase" evidence="2">
    <location>
        <begin position="65"/>
        <end position="214"/>
    </location>
</feature>
<dbReference type="SUPFAM" id="SSF56672">
    <property type="entry name" value="DNA/RNA polymerases"/>
    <property type="match status" value="1"/>
</dbReference>
<evidence type="ECO:0000313" key="5">
    <source>
        <dbReference type="Proteomes" id="UP000280104"/>
    </source>
</evidence>
<dbReference type="Gene3D" id="3.30.70.270">
    <property type="match status" value="1"/>
</dbReference>
<organism evidence="4 5">
    <name type="scientific">Triticum aestivum</name>
    <name type="common">Wheat</name>
    <dbReference type="NCBI Taxonomy" id="4565"/>
    <lineage>
        <taxon>Eukaryota</taxon>
        <taxon>Viridiplantae</taxon>
        <taxon>Streptophyta</taxon>
        <taxon>Embryophyta</taxon>
        <taxon>Tracheophyta</taxon>
        <taxon>Spermatophyta</taxon>
        <taxon>Magnoliopsida</taxon>
        <taxon>Liliopsida</taxon>
        <taxon>Poales</taxon>
        <taxon>Poaceae</taxon>
        <taxon>BOP clade</taxon>
        <taxon>Pooideae</taxon>
        <taxon>Triticodae</taxon>
        <taxon>Triticeae</taxon>
        <taxon>Triticinae</taxon>
        <taxon>Triticum</taxon>
    </lineage>
</organism>
<dbReference type="EMBL" id="LS480641">
    <property type="protein sequence ID" value="SPT19807.1"/>
    <property type="molecule type" value="Genomic_DNA"/>
</dbReference>
<reference evidence="4 5" key="1">
    <citation type="submission" date="2018-05" db="EMBL/GenBank/DDBJ databases">
        <authorList>
            <person name="Thind KAUR A."/>
        </authorList>
    </citation>
    <scope>NUCLEOTIDE SEQUENCE [LARGE SCALE GENOMIC DNA]</scope>
</reference>
<accession>A0A7H4LMG9</accession>
<dbReference type="Proteomes" id="UP000280104">
    <property type="component" value="Chromosome II"/>
</dbReference>
<dbReference type="Gene3D" id="3.30.420.10">
    <property type="entry name" value="Ribonuclease H-like superfamily/Ribonuclease H"/>
    <property type="match status" value="1"/>
</dbReference>
<dbReference type="AlphaFoldDB" id="A0A7H4LMG9"/>
<dbReference type="PANTHER" id="PTHR24559">
    <property type="entry name" value="TRANSPOSON TY3-I GAG-POL POLYPROTEIN"/>
    <property type="match status" value="1"/>
</dbReference>
<evidence type="ECO:0000313" key="4">
    <source>
        <dbReference type="EMBL" id="SPT19807.1"/>
    </source>
</evidence>
<dbReference type="Gene3D" id="3.10.10.10">
    <property type="entry name" value="HIV Type 1 Reverse Transcriptase, subunit A, domain 1"/>
    <property type="match status" value="1"/>
</dbReference>
<dbReference type="InterPro" id="IPR043502">
    <property type="entry name" value="DNA/RNA_pol_sf"/>
</dbReference>
<dbReference type="InterPro" id="IPR036397">
    <property type="entry name" value="RNaseH_sf"/>
</dbReference>
<evidence type="ECO:0000259" key="3">
    <source>
        <dbReference type="Pfam" id="PF13456"/>
    </source>
</evidence>
<dbReference type="PANTHER" id="PTHR24559:SF444">
    <property type="entry name" value="REVERSE TRANSCRIPTASE DOMAIN-CONTAINING PROTEIN"/>
    <property type="match status" value="1"/>
</dbReference>
<sequence>MPGVPRGLVEHRLRVDPKVKPFKEHLRRSAIQKRKAIGEEVARLLAAEFIREIYHSEWLANVVMVPKKDDSLCMCIDFKHINRACPKDHFPLPRIDQIVDSTAGCERLSFLDAYSGYHQIRLYGPDEIKTAFITPFGCFCYVTMPFGLKNTGATFMRMIQKCLLTQISRNVEAYMDDIVIKSRKGSDLLSDLAETFANLRRYDIKLNPSKSDAAFAELKALLSTQPVLAAPISKEPLLLYIAATGQVVSTMPNGSGAGVVLVSPRGDKLSYVLQIHFDSSNNEAEYEALLYRLRMAISLGIRRLMVYGDSDLVVNQVMKEWDVRSPAMTGYCNAVRKLEKRFEGLELHHIPRLKNQAADDLAKIGSKREAIPSNVFLEHIHTPSVQEDPFTEEPPQPKSATDPTEVEVPAMVDLIKEVLVITPDWTVPYIAYILRKQLPEDEEEARQIVRRSKAFTVIRGQLFRESVTGVSQKCITPEEGRVILNDIPSGTCGHHASSQTIVAKAYRAGFYWPRANGMAKEIVDKCEGCQFYFNMSHKPASALKTIPLV</sequence>
<feature type="domain" description="RNase H type-1" evidence="3">
    <location>
        <begin position="252"/>
        <end position="363"/>
    </location>
</feature>
<dbReference type="InterPro" id="IPR000477">
    <property type="entry name" value="RT_dom"/>
</dbReference>
<dbReference type="Pfam" id="PF13456">
    <property type="entry name" value="RVT_3"/>
    <property type="match status" value="1"/>
</dbReference>
<feature type="region of interest" description="Disordered" evidence="1">
    <location>
        <begin position="384"/>
        <end position="403"/>
    </location>
</feature>
<dbReference type="Gene3D" id="1.10.340.70">
    <property type="match status" value="1"/>
</dbReference>
<dbReference type="GO" id="GO:0003676">
    <property type="term" value="F:nucleic acid binding"/>
    <property type="evidence" value="ECO:0007669"/>
    <property type="project" value="InterPro"/>
</dbReference>
<evidence type="ECO:0000259" key="2">
    <source>
        <dbReference type="Pfam" id="PF00078"/>
    </source>
</evidence>
<evidence type="ECO:0000256" key="1">
    <source>
        <dbReference type="SAM" id="MobiDB-lite"/>
    </source>
</evidence>
<gene>
    <name evidence="4" type="ORF">CAMPLR22A2D_LOCUS4432</name>
</gene>
<proteinExistence type="predicted"/>
<dbReference type="CDD" id="cd09279">
    <property type="entry name" value="RNase_HI_like"/>
    <property type="match status" value="1"/>
</dbReference>
<dbReference type="CDD" id="cd01647">
    <property type="entry name" value="RT_LTR"/>
    <property type="match status" value="1"/>
</dbReference>
<name>A0A7H4LMG9_WHEAT</name>
<dbReference type="GO" id="GO:0004523">
    <property type="term" value="F:RNA-DNA hybrid ribonuclease activity"/>
    <property type="evidence" value="ECO:0007669"/>
    <property type="project" value="InterPro"/>
</dbReference>
<dbReference type="InterPro" id="IPR053134">
    <property type="entry name" value="RNA-dir_DNA_polymerase"/>
</dbReference>
<dbReference type="InterPro" id="IPR043128">
    <property type="entry name" value="Rev_trsase/Diguanyl_cyclase"/>
</dbReference>
<dbReference type="Pfam" id="PF00078">
    <property type="entry name" value="RVT_1"/>
    <property type="match status" value="1"/>
</dbReference>
<protein>
    <submittedName>
        <fullName evidence="4">Uncharacterized protein</fullName>
    </submittedName>
</protein>